<name>A0ABV6AVD8_9DEIO</name>
<protein>
    <submittedName>
        <fullName evidence="4">TetR/AcrR family transcriptional regulator</fullName>
    </submittedName>
</protein>
<evidence type="ECO:0000256" key="1">
    <source>
        <dbReference type="ARBA" id="ARBA00023125"/>
    </source>
</evidence>
<dbReference type="InterPro" id="IPR041583">
    <property type="entry name" value="TetR_C_31"/>
</dbReference>
<sequence length="195" mass="21525">MPANPERRAHLADAGLRVLAQHGARGLTHRAVDREANVPPGTTANYFRRRSALLGALGDRIFERLAPPPEVFERVGTVEPTLDQAVAYVEAIIERTTRSPELTLALFELRLEAARYPELRHILSAMLERNYASDVAFYQQARLPGGTVEVALLHYAVDGLLLDVLTASINGRENIRQSADQLVRRLLNSASGNLP</sequence>
<evidence type="ECO:0000313" key="4">
    <source>
        <dbReference type="EMBL" id="MFB9991405.1"/>
    </source>
</evidence>
<accession>A0ABV6AVD8</accession>
<evidence type="ECO:0000313" key="5">
    <source>
        <dbReference type="Proteomes" id="UP001589733"/>
    </source>
</evidence>
<feature type="DNA-binding region" description="H-T-H motif" evidence="2">
    <location>
        <begin position="28"/>
        <end position="47"/>
    </location>
</feature>
<dbReference type="SUPFAM" id="SSF46689">
    <property type="entry name" value="Homeodomain-like"/>
    <property type="match status" value="1"/>
</dbReference>
<proteinExistence type="predicted"/>
<dbReference type="Gene3D" id="1.10.357.10">
    <property type="entry name" value="Tetracycline Repressor, domain 2"/>
    <property type="match status" value="1"/>
</dbReference>
<keyword evidence="5" id="KW-1185">Reference proteome</keyword>
<gene>
    <name evidence="4" type="ORF">ACFFLM_05380</name>
</gene>
<feature type="domain" description="HTH tetR-type" evidence="3">
    <location>
        <begin position="5"/>
        <end position="65"/>
    </location>
</feature>
<evidence type="ECO:0000259" key="3">
    <source>
        <dbReference type="PROSITE" id="PS50977"/>
    </source>
</evidence>
<dbReference type="InterPro" id="IPR001647">
    <property type="entry name" value="HTH_TetR"/>
</dbReference>
<organism evidence="4 5">
    <name type="scientific">Deinococcus oregonensis</name>
    <dbReference type="NCBI Taxonomy" id="1805970"/>
    <lineage>
        <taxon>Bacteria</taxon>
        <taxon>Thermotogati</taxon>
        <taxon>Deinococcota</taxon>
        <taxon>Deinococci</taxon>
        <taxon>Deinococcales</taxon>
        <taxon>Deinococcaceae</taxon>
        <taxon>Deinococcus</taxon>
    </lineage>
</organism>
<reference evidence="4 5" key="1">
    <citation type="submission" date="2024-09" db="EMBL/GenBank/DDBJ databases">
        <authorList>
            <person name="Sun Q."/>
            <person name="Mori K."/>
        </authorList>
    </citation>
    <scope>NUCLEOTIDE SEQUENCE [LARGE SCALE GENOMIC DNA]</scope>
    <source>
        <strain evidence="4 5">JCM 13503</strain>
    </source>
</reference>
<evidence type="ECO:0000256" key="2">
    <source>
        <dbReference type="PROSITE-ProRule" id="PRU00335"/>
    </source>
</evidence>
<dbReference type="InterPro" id="IPR009057">
    <property type="entry name" value="Homeodomain-like_sf"/>
</dbReference>
<dbReference type="Pfam" id="PF17940">
    <property type="entry name" value="TetR_C_31"/>
    <property type="match status" value="1"/>
</dbReference>
<dbReference type="EMBL" id="JBHLYR010000014">
    <property type="protein sequence ID" value="MFB9991405.1"/>
    <property type="molecule type" value="Genomic_DNA"/>
</dbReference>
<dbReference type="RefSeq" id="WP_380006342.1">
    <property type="nucleotide sequence ID" value="NZ_JBHLYR010000014.1"/>
</dbReference>
<comment type="caution">
    <text evidence="4">The sequence shown here is derived from an EMBL/GenBank/DDBJ whole genome shotgun (WGS) entry which is preliminary data.</text>
</comment>
<dbReference type="Proteomes" id="UP001589733">
    <property type="component" value="Unassembled WGS sequence"/>
</dbReference>
<dbReference type="PROSITE" id="PS50977">
    <property type="entry name" value="HTH_TETR_2"/>
    <property type="match status" value="1"/>
</dbReference>
<keyword evidence="1 2" id="KW-0238">DNA-binding</keyword>